<dbReference type="GO" id="GO:0044781">
    <property type="term" value="P:bacterial-type flagellum organization"/>
    <property type="evidence" value="ECO:0007669"/>
    <property type="project" value="InterPro"/>
</dbReference>
<keyword evidence="8" id="KW-0282">Flagellum</keyword>
<evidence type="ECO:0000313" key="9">
    <source>
        <dbReference type="Proteomes" id="UP000577956"/>
    </source>
</evidence>
<comment type="subcellular location">
    <subcellularLocation>
        <location evidence="1">Cell membrane</location>
    </subcellularLocation>
</comment>
<dbReference type="AlphaFoldDB" id="A0A7Y9FH66"/>
<dbReference type="Proteomes" id="UP000618382">
    <property type="component" value="Unassembled WGS sequence"/>
</dbReference>
<dbReference type="EMBL" id="BONN01000011">
    <property type="protein sequence ID" value="GIG34045.1"/>
    <property type="molecule type" value="Genomic_DNA"/>
</dbReference>
<dbReference type="GO" id="GO:0016020">
    <property type="term" value="C:membrane"/>
    <property type="evidence" value="ECO:0007669"/>
    <property type="project" value="InterPro"/>
</dbReference>
<name>A0A7Y9FH66_9CELL</name>
<evidence type="ECO:0000313" key="7">
    <source>
        <dbReference type="EMBL" id="GIG34045.1"/>
    </source>
</evidence>
<evidence type="ECO:0000313" key="8">
    <source>
        <dbReference type="EMBL" id="NYD87263.1"/>
    </source>
</evidence>
<feature type="transmembrane region" description="Helical" evidence="6">
    <location>
        <begin position="6"/>
        <end position="25"/>
    </location>
</feature>
<reference evidence="7 10" key="2">
    <citation type="submission" date="2021-01" db="EMBL/GenBank/DDBJ databases">
        <title>Whole genome shotgun sequence of Cellulomonas oligotrophica NBRC 109435.</title>
        <authorList>
            <person name="Komaki H."/>
            <person name="Tamura T."/>
        </authorList>
    </citation>
    <scope>NUCLEOTIDE SEQUENCE [LARGE SCALE GENOMIC DNA]</scope>
    <source>
        <strain evidence="7 10">NBRC 109435</strain>
    </source>
</reference>
<dbReference type="InterPro" id="IPR022781">
    <property type="entry name" value="Flagellar_biosynth_FliO"/>
</dbReference>
<reference evidence="8 9" key="1">
    <citation type="submission" date="2020-07" db="EMBL/GenBank/DDBJ databases">
        <title>Sequencing the genomes of 1000 actinobacteria strains.</title>
        <authorList>
            <person name="Klenk H.-P."/>
        </authorList>
    </citation>
    <scope>NUCLEOTIDE SEQUENCE [LARGE SCALE GENOMIC DNA]</scope>
    <source>
        <strain evidence="8 9">DSM 24482</strain>
    </source>
</reference>
<evidence type="ECO:0000256" key="4">
    <source>
        <dbReference type="ARBA" id="ARBA00022989"/>
    </source>
</evidence>
<dbReference type="Proteomes" id="UP000577956">
    <property type="component" value="Unassembled WGS sequence"/>
</dbReference>
<keyword evidence="5 6" id="KW-0472">Membrane</keyword>
<evidence type="ECO:0000256" key="2">
    <source>
        <dbReference type="ARBA" id="ARBA00022475"/>
    </source>
</evidence>
<gene>
    <name evidence="8" type="ORF">BKA21_002812</name>
    <name evidence="7" type="ORF">Col01nite_32040</name>
</gene>
<keyword evidence="2" id="KW-1003">Cell membrane</keyword>
<comment type="caution">
    <text evidence="8">The sequence shown here is derived from an EMBL/GenBank/DDBJ whole genome shotgun (WGS) entry which is preliminary data.</text>
</comment>
<evidence type="ECO:0000256" key="1">
    <source>
        <dbReference type="ARBA" id="ARBA00004236"/>
    </source>
</evidence>
<dbReference type="RefSeq" id="WP_140460677.1">
    <property type="nucleotide sequence ID" value="NZ_BAABFI010000020.1"/>
</dbReference>
<dbReference type="EMBL" id="JACCBK010000001">
    <property type="protein sequence ID" value="NYD87263.1"/>
    <property type="molecule type" value="Genomic_DNA"/>
</dbReference>
<evidence type="ECO:0000313" key="10">
    <source>
        <dbReference type="Proteomes" id="UP000618382"/>
    </source>
</evidence>
<dbReference type="Pfam" id="PF04347">
    <property type="entry name" value="FliO"/>
    <property type="match status" value="1"/>
</dbReference>
<evidence type="ECO:0000256" key="5">
    <source>
        <dbReference type="ARBA" id="ARBA00023136"/>
    </source>
</evidence>
<evidence type="ECO:0000256" key="3">
    <source>
        <dbReference type="ARBA" id="ARBA00022692"/>
    </source>
</evidence>
<keyword evidence="8" id="KW-0966">Cell projection</keyword>
<accession>A0A7Y9FH66</accession>
<keyword evidence="10" id="KW-1185">Reference proteome</keyword>
<proteinExistence type="predicted"/>
<sequence length="161" mass="17070">MDGVLLAARVLLALACVVGLVWYLARRFGRARVADTSREAQLHLVTRQALGRHAGVAVVAVGNRRLLVGYGEQHVTMLTEIAPVADLPPVASLPTPRPSVEDAAVSGAPRAAVTRPAGADVHGLGDADVIALRPDPLAGSLLSPRTWRDTVRALQDRTVRR</sequence>
<keyword evidence="3 6" id="KW-0812">Transmembrane</keyword>
<protein>
    <submittedName>
        <fullName evidence="8">Flagellar protein FliO/FliZ</fullName>
    </submittedName>
</protein>
<evidence type="ECO:0000256" key="6">
    <source>
        <dbReference type="SAM" id="Phobius"/>
    </source>
</evidence>
<keyword evidence="8" id="KW-0969">Cilium</keyword>
<keyword evidence="4 6" id="KW-1133">Transmembrane helix</keyword>
<organism evidence="8 9">
    <name type="scientific">Cellulomonas oligotrophica</name>
    <dbReference type="NCBI Taxonomy" id="931536"/>
    <lineage>
        <taxon>Bacteria</taxon>
        <taxon>Bacillati</taxon>
        <taxon>Actinomycetota</taxon>
        <taxon>Actinomycetes</taxon>
        <taxon>Micrococcales</taxon>
        <taxon>Cellulomonadaceae</taxon>
        <taxon>Cellulomonas</taxon>
    </lineage>
</organism>